<name>A0A163YXA2_9BACL</name>
<sequence>MQPKQASLTGKYILIAVVIVLLSILIFMKFAHDLQKNQLERFDRTYIDWIQSHISPKLTVWMKGITELGSFQTLSVLLLVSVSLMVWRRKKWEALFFMAAVTGGMLFNQLLKQIFERQRPMLHRIVEETGYSFPSGHSMASIVFYGMLAMLLLMFVKSPVLKLLIAVTAGCLIIMIGVSRIYLGVHYPSDVAAGFAAGAAWLTVCGAGLQAVLVSRRS</sequence>
<comment type="caution">
    <text evidence="3">The sequence shown here is derived from an EMBL/GenBank/DDBJ whole genome shotgun (WGS) entry which is preliminary data.</text>
</comment>
<dbReference type="OrthoDB" id="9789113at2"/>
<feature type="transmembrane region" description="Helical" evidence="1">
    <location>
        <begin position="135"/>
        <end position="156"/>
    </location>
</feature>
<dbReference type="CDD" id="cd03392">
    <property type="entry name" value="PAP2_like_2"/>
    <property type="match status" value="1"/>
</dbReference>
<feature type="transmembrane region" description="Helical" evidence="1">
    <location>
        <begin position="191"/>
        <end position="214"/>
    </location>
</feature>
<dbReference type="InterPro" id="IPR036938">
    <property type="entry name" value="PAP2/HPO_sf"/>
</dbReference>
<gene>
    <name evidence="3" type="ORF">AV654_11350</name>
</gene>
<evidence type="ECO:0000313" key="3">
    <source>
        <dbReference type="EMBL" id="KZE80533.1"/>
    </source>
</evidence>
<evidence type="ECO:0000313" key="4">
    <source>
        <dbReference type="Proteomes" id="UP000076563"/>
    </source>
</evidence>
<dbReference type="PANTHER" id="PTHR14969">
    <property type="entry name" value="SPHINGOSINE-1-PHOSPHATE PHOSPHOHYDROLASE"/>
    <property type="match status" value="1"/>
</dbReference>
<dbReference type="RefSeq" id="WP_063179634.1">
    <property type="nucleotide sequence ID" value="NZ_LQRA01000047.1"/>
</dbReference>
<feature type="transmembrane region" description="Helical" evidence="1">
    <location>
        <begin position="94"/>
        <end position="115"/>
    </location>
</feature>
<dbReference type="Gene3D" id="1.20.144.10">
    <property type="entry name" value="Phosphatidic acid phosphatase type 2/haloperoxidase"/>
    <property type="match status" value="2"/>
</dbReference>
<dbReference type="Pfam" id="PF01569">
    <property type="entry name" value="PAP2"/>
    <property type="match status" value="1"/>
</dbReference>
<keyword evidence="1" id="KW-1133">Transmembrane helix</keyword>
<accession>A0A163YXA2</accession>
<dbReference type="InterPro" id="IPR000326">
    <property type="entry name" value="PAP2/HPO"/>
</dbReference>
<dbReference type="PANTHER" id="PTHR14969:SF13">
    <property type="entry name" value="AT30094P"/>
    <property type="match status" value="1"/>
</dbReference>
<keyword evidence="1" id="KW-0472">Membrane</keyword>
<dbReference type="Proteomes" id="UP000076563">
    <property type="component" value="Unassembled WGS sequence"/>
</dbReference>
<evidence type="ECO:0000259" key="2">
    <source>
        <dbReference type="SMART" id="SM00014"/>
    </source>
</evidence>
<organism evidence="3 4">
    <name type="scientific">Paenibacillus elgii</name>
    <dbReference type="NCBI Taxonomy" id="189691"/>
    <lineage>
        <taxon>Bacteria</taxon>
        <taxon>Bacillati</taxon>
        <taxon>Bacillota</taxon>
        <taxon>Bacilli</taxon>
        <taxon>Bacillales</taxon>
        <taxon>Paenibacillaceae</taxon>
        <taxon>Paenibacillus</taxon>
    </lineage>
</organism>
<dbReference type="SMART" id="SM00014">
    <property type="entry name" value="acidPPc"/>
    <property type="match status" value="1"/>
</dbReference>
<feature type="domain" description="Phosphatidic acid phosphatase type 2/haloperoxidase" evidence="2">
    <location>
        <begin position="94"/>
        <end position="206"/>
    </location>
</feature>
<dbReference type="AlphaFoldDB" id="A0A163YXA2"/>
<dbReference type="eggNOG" id="COG0671">
    <property type="taxonomic scope" value="Bacteria"/>
</dbReference>
<dbReference type="EMBL" id="LQRA01000047">
    <property type="protein sequence ID" value="KZE80533.1"/>
    <property type="molecule type" value="Genomic_DNA"/>
</dbReference>
<feature type="transmembrane region" description="Helical" evidence="1">
    <location>
        <begin position="68"/>
        <end position="87"/>
    </location>
</feature>
<evidence type="ECO:0000256" key="1">
    <source>
        <dbReference type="SAM" id="Phobius"/>
    </source>
</evidence>
<reference evidence="4" key="1">
    <citation type="submission" date="2016-01" db="EMBL/GenBank/DDBJ databases">
        <title>Draft genome of Chromobacterium sp. F49.</title>
        <authorList>
            <person name="Hong K.W."/>
        </authorList>
    </citation>
    <scope>NUCLEOTIDE SEQUENCE [LARGE SCALE GENOMIC DNA]</scope>
    <source>
        <strain evidence="4">M63</strain>
    </source>
</reference>
<keyword evidence="1" id="KW-0812">Transmembrane</keyword>
<proteinExistence type="predicted"/>
<feature type="transmembrane region" description="Helical" evidence="1">
    <location>
        <begin position="12"/>
        <end position="31"/>
    </location>
</feature>
<dbReference type="STRING" id="1007103.GCA_000213315_07242"/>
<keyword evidence="4" id="KW-1185">Reference proteome</keyword>
<protein>
    <recommendedName>
        <fullName evidence="2">Phosphatidic acid phosphatase type 2/haloperoxidase domain-containing protein</fullName>
    </recommendedName>
</protein>
<feature type="transmembrane region" description="Helical" evidence="1">
    <location>
        <begin position="163"/>
        <end position="185"/>
    </location>
</feature>
<dbReference type="SUPFAM" id="SSF48317">
    <property type="entry name" value="Acid phosphatase/Vanadium-dependent haloperoxidase"/>
    <property type="match status" value="1"/>
</dbReference>